<proteinExistence type="predicted"/>
<gene>
    <name evidence="2" type="ORF">SAMN05216290_1483</name>
</gene>
<dbReference type="AlphaFoldDB" id="A0A1I0NUR2"/>
<dbReference type="OrthoDB" id="977295at2"/>
<dbReference type="STRING" id="1267423.SAMN05216290_1483"/>
<accession>A0A1I0NUR2</accession>
<dbReference type="Proteomes" id="UP000199437">
    <property type="component" value="Unassembled WGS sequence"/>
</dbReference>
<evidence type="ECO:0008006" key="4">
    <source>
        <dbReference type="Google" id="ProtNLM"/>
    </source>
</evidence>
<protein>
    <recommendedName>
        <fullName evidence="4">DUF349 domain-containing protein</fullName>
    </recommendedName>
</protein>
<keyword evidence="1" id="KW-0175">Coiled coil</keyword>
<name>A0A1I0NUR2_9BACT</name>
<evidence type="ECO:0000256" key="1">
    <source>
        <dbReference type="SAM" id="Coils"/>
    </source>
</evidence>
<evidence type="ECO:0000313" key="3">
    <source>
        <dbReference type="Proteomes" id="UP000199437"/>
    </source>
</evidence>
<reference evidence="3" key="1">
    <citation type="submission" date="2016-10" db="EMBL/GenBank/DDBJ databases">
        <authorList>
            <person name="Varghese N."/>
            <person name="Submissions S."/>
        </authorList>
    </citation>
    <scope>NUCLEOTIDE SEQUENCE [LARGE SCALE GENOMIC DNA]</scope>
    <source>
        <strain evidence="3">CGMCC 1.12402</strain>
    </source>
</reference>
<dbReference type="GeneID" id="99986209"/>
<dbReference type="EMBL" id="FOIR01000001">
    <property type="protein sequence ID" value="SEW05376.1"/>
    <property type="molecule type" value="Genomic_DNA"/>
</dbReference>
<dbReference type="Pfam" id="PF03993">
    <property type="entry name" value="DUF349"/>
    <property type="match status" value="2"/>
</dbReference>
<organism evidence="2 3">
    <name type="scientific">Roseivirga pacifica</name>
    <dbReference type="NCBI Taxonomy" id="1267423"/>
    <lineage>
        <taxon>Bacteria</taxon>
        <taxon>Pseudomonadati</taxon>
        <taxon>Bacteroidota</taxon>
        <taxon>Cytophagia</taxon>
        <taxon>Cytophagales</taxon>
        <taxon>Roseivirgaceae</taxon>
        <taxon>Roseivirga</taxon>
    </lineage>
</organism>
<evidence type="ECO:0000313" key="2">
    <source>
        <dbReference type="EMBL" id="SEW05376.1"/>
    </source>
</evidence>
<dbReference type="RefSeq" id="WP_090257867.1">
    <property type="nucleotide sequence ID" value="NZ_FOIR01000001.1"/>
</dbReference>
<keyword evidence="3" id="KW-1185">Reference proteome</keyword>
<dbReference type="InterPro" id="IPR007139">
    <property type="entry name" value="DUF349"/>
</dbReference>
<sequence>MEYSEFGRVEDGKLIRKSFLDFPERVIGEVKETEEKTVAYFQERFAALQNEVEEIKKKVEENANKGSFMTKVKHLLDTLPEHDGLGAYETLHETLDKLYKELDAYITANRHKNLQIKTALLDELKPIAESKEWKSASAAVKEIQQKWIKTGAVAEEHKEAIEENFKAIIDDFYAKRAEFYADLEQMMEEKEKDFNDFLQNAEKKLSALKDTSAIKQSISQLTEEWKSLGKVKPKRHNELWEEFQGIIKKSLGAAKKVEKKKKAVSKGDSLKKKQAIVDQLKEANKSMVPTVDLKELKHAWKLAGKAPADLNEEYLFHSAMVSEKSFMAGLVEKKAKKGSSETDLIKLQLKVCRDLLERDKRELLNFQENLGKFNTSKGLDSLLDKKLQQQERKVKVKEAILSQIREANRSETAK</sequence>
<feature type="coiled-coil region" evidence="1">
    <location>
        <begin position="38"/>
        <end position="65"/>
    </location>
</feature>